<comment type="caution">
    <text evidence="3">The sequence shown here is derived from an EMBL/GenBank/DDBJ whole genome shotgun (WGS) entry which is preliminary data.</text>
</comment>
<evidence type="ECO:0000259" key="2">
    <source>
        <dbReference type="Pfam" id="PF04424"/>
    </source>
</evidence>
<reference evidence="3" key="2">
    <citation type="submission" date="2023-04" db="EMBL/GenBank/DDBJ databases">
        <authorList>
            <person name="Bruccoleri R.E."/>
            <person name="Oakeley E.J."/>
            <person name="Faust A.-M."/>
            <person name="Dessus-Babus S."/>
            <person name="Altorfer M."/>
            <person name="Burckhardt D."/>
            <person name="Oertli M."/>
            <person name="Naumann U."/>
            <person name="Petersen F."/>
            <person name="Wong J."/>
        </authorList>
    </citation>
    <scope>NUCLEOTIDE SEQUENCE</scope>
    <source>
        <strain evidence="3">GSM-AAB239-AS_SAM_17_03QT</strain>
        <tissue evidence="3">Leaf</tissue>
    </source>
</reference>
<dbReference type="GO" id="GO:0004843">
    <property type="term" value="F:cysteine-type deubiquitinase activity"/>
    <property type="evidence" value="ECO:0007669"/>
    <property type="project" value="InterPro"/>
</dbReference>
<keyword evidence="5" id="KW-1185">Reference proteome</keyword>
<feature type="region of interest" description="Disordered" evidence="1">
    <location>
        <begin position="1"/>
        <end position="21"/>
    </location>
</feature>
<dbReference type="GO" id="GO:0071108">
    <property type="term" value="P:protein K48-linked deubiquitination"/>
    <property type="evidence" value="ECO:0007669"/>
    <property type="project" value="TreeGrafter"/>
</dbReference>
<organism evidence="3 5">
    <name type="scientific">Iris pallida</name>
    <name type="common">Sweet iris</name>
    <dbReference type="NCBI Taxonomy" id="29817"/>
    <lineage>
        <taxon>Eukaryota</taxon>
        <taxon>Viridiplantae</taxon>
        <taxon>Streptophyta</taxon>
        <taxon>Embryophyta</taxon>
        <taxon>Tracheophyta</taxon>
        <taxon>Spermatophyta</taxon>
        <taxon>Magnoliopsida</taxon>
        <taxon>Liliopsida</taxon>
        <taxon>Asparagales</taxon>
        <taxon>Iridaceae</taxon>
        <taxon>Iridoideae</taxon>
        <taxon>Irideae</taxon>
        <taxon>Iris</taxon>
    </lineage>
</organism>
<evidence type="ECO:0000256" key="1">
    <source>
        <dbReference type="SAM" id="MobiDB-lite"/>
    </source>
</evidence>
<dbReference type="InterPro" id="IPR033979">
    <property type="entry name" value="MINDY_domain"/>
</dbReference>
<sequence>MASEEGHGHDYSPPEPQPLPAYRTKHVQFLGRSTPIILQNDNGPCPLLAVCNVLLLRNSLDLGPDSPEVPLNRILSAVAEKLIDSNSHIQFKDDEYAVNQQQNIGDAIDLLPRLATGIDVNVQFRKVNDFEFTRECAIFDLLDIGLYHGWLVDPQDTDMAAAIGSKSYNTLVGEYVSFVTRGQEGEDKGTVEEDSVDFAAATTAALGVPSPCLSRGVSFDDCPTPVPSGQGSRRGDKEEEEELMRALNLSKTEISTPVNVATLPDTNSAPILEGSTHIESYGSGNHNDSFVAHNEDESQKLMQADFILPQKCSASSDVKDDGLHIQFPTRETDTSCSNTNTVNKMNQLVPEGSDEFIASGDLVENAKVDILTPQPAPSLQSTNGDLSDGSYACEGLTCHMNNQSVSQTYTDILTPEPDPSLQSTNGDLSDGGYACEGLTCHRNNQSVSQTYTEDFVTSEIVQSRADNLADCDSTVSSDPVSQSTDLHSSNGRKELTDVSEVGSSSLIDSEPIYEGEEHIHDFVHSKFEVREPVYEGEIVLAEQSGKMEDTATLNSMKTQKEYHLIKNFLENSASQLTIYGLFCLQEGLKERELCVFFRNNHFSTMFKFKGELYILATDQGYIDQPDLVWEKLNEVNGDTVFMTGNFEEFKIDNQVSDSWNEQSAMTNTADYPAEMEGSEPTSSSFDSDHQLAIKLQENEYRHQSHRGEQQTSQLPSAVSGGSRLITGPQVSRSSHAPQRSESKSKDKCRIM</sequence>
<protein>
    <recommendedName>
        <fullName evidence="2">MINDY deubiquitinase domain-containing protein</fullName>
    </recommendedName>
</protein>
<proteinExistence type="predicted"/>
<reference evidence="3" key="1">
    <citation type="journal article" date="2023" name="GigaByte">
        <title>Genome assembly of the bearded iris, Iris pallida Lam.</title>
        <authorList>
            <person name="Bruccoleri R.E."/>
            <person name="Oakeley E.J."/>
            <person name="Faust A.M.E."/>
            <person name="Altorfer M."/>
            <person name="Dessus-Babus S."/>
            <person name="Burckhardt D."/>
            <person name="Oertli M."/>
            <person name="Naumann U."/>
            <person name="Petersen F."/>
            <person name="Wong J."/>
        </authorList>
    </citation>
    <scope>NUCLEOTIDE SEQUENCE</scope>
    <source>
        <strain evidence="3">GSM-AAB239-AS_SAM_17_03QT</strain>
    </source>
</reference>
<feature type="region of interest" description="Disordered" evidence="1">
    <location>
        <begin position="470"/>
        <end position="501"/>
    </location>
</feature>
<dbReference type="PANTHER" id="PTHR18063">
    <property type="entry name" value="NF-E2 INDUCIBLE PROTEIN"/>
    <property type="match status" value="1"/>
</dbReference>
<dbReference type="EMBL" id="JANAVB010012689">
    <property type="protein sequence ID" value="KAJ6835940.1"/>
    <property type="molecule type" value="Genomic_DNA"/>
</dbReference>
<feature type="compositionally biased region" description="Basic and acidic residues" evidence="1">
    <location>
        <begin position="1"/>
        <end position="12"/>
    </location>
</feature>
<dbReference type="PANTHER" id="PTHR18063:SF6">
    <property type="entry name" value="UBIQUITIN CARBOXYL-TERMINAL HYDROLASE"/>
    <property type="match status" value="1"/>
</dbReference>
<dbReference type="GO" id="GO:1990380">
    <property type="term" value="F:K48-linked deubiquitinase activity"/>
    <property type="evidence" value="ECO:0007669"/>
    <property type="project" value="InterPro"/>
</dbReference>
<evidence type="ECO:0000313" key="5">
    <source>
        <dbReference type="Proteomes" id="UP001140949"/>
    </source>
</evidence>
<evidence type="ECO:0000313" key="4">
    <source>
        <dbReference type="EMBL" id="KAJ6835940.1"/>
    </source>
</evidence>
<name>A0AAX6GCK4_IRIPA</name>
<accession>A0AAX6GCK4</accession>
<feature type="region of interest" description="Disordered" evidence="1">
    <location>
        <begin position="699"/>
        <end position="751"/>
    </location>
</feature>
<dbReference type="Proteomes" id="UP001140949">
    <property type="component" value="Unassembled WGS sequence"/>
</dbReference>
<dbReference type="EMBL" id="JANAVB010020999">
    <property type="protein sequence ID" value="KAJ6826292.1"/>
    <property type="molecule type" value="Genomic_DNA"/>
</dbReference>
<dbReference type="InterPro" id="IPR007518">
    <property type="entry name" value="MINDY"/>
</dbReference>
<feature type="compositionally biased region" description="Polar residues" evidence="1">
    <location>
        <begin position="728"/>
        <end position="737"/>
    </location>
</feature>
<feature type="domain" description="MINDY deubiquitinase" evidence="2">
    <location>
        <begin position="543"/>
        <end position="646"/>
    </location>
</feature>
<dbReference type="Pfam" id="PF04424">
    <property type="entry name" value="MINDY_DUB"/>
    <property type="match status" value="2"/>
</dbReference>
<feature type="compositionally biased region" description="Polar residues" evidence="1">
    <location>
        <begin position="473"/>
        <end position="489"/>
    </location>
</feature>
<dbReference type="GO" id="GO:0016807">
    <property type="term" value="F:cysteine-type carboxypeptidase activity"/>
    <property type="evidence" value="ECO:0007669"/>
    <property type="project" value="TreeGrafter"/>
</dbReference>
<feature type="compositionally biased region" description="Basic and acidic residues" evidence="1">
    <location>
        <begin position="738"/>
        <end position="751"/>
    </location>
</feature>
<feature type="region of interest" description="Disordered" evidence="1">
    <location>
        <begin position="219"/>
        <end position="241"/>
    </location>
</feature>
<dbReference type="GO" id="GO:0005829">
    <property type="term" value="C:cytosol"/>
    <property type="evidence" value="ECO:0007669"/>
    <property type="project" value="TreeGrafter"/>
</dbReference>
<dbReference type="AlphaFoldDB" id="A0AAX6GCK4"/>
<feature type="domain" description="MINDY deubiquitinase" evidence="2">
    <location>
        <begin position="21"/>
        <end position="189"/>
    </location>
</feature>
<dbReference type="GO" id="GO:0071944">
    <property type="term" value="C:cell periphery"/>
    <property type="evidence" value="ECO:0007669"/>
    <property type="project" value="TreeGrafter"/>
</dbReference>
<evidence type="ECO:0000313" key="3">
    <source>
        <dbReference type="EMBL" id="KAJ6826292.1"/>
    </source>
</evidence>
<feature type="compositionally biased region" description="Basic and acidic residues" evidence="1">
    <location>
        <begin position="699"/>
        <end position="708"/>
    </location>
</feature>
<gene>
    <name evidence="4" type="ORF">M6B38_329495</name>
    <name evidence="3" type="ORF">M6B38_372760</name>
</gene>